<proteinExistence type="predicted"/>
<dbReference type="GO" id="GO:0016861">
    <property type="term" value="F:intramolecular oxidoreductase activity, interconverting aldoses and ketoses"/>
    <property type="evidence" value="ECO:0007669"/>
    <property type="project" value="InterPro"/>
</dbReference>
<evidence type="ECO:0000313" key="4">
    <source>
        <dbReference type="Proteomes" id="UP000008138"/>
    </source>
</evidence>
<keyword evidence="2" id="KW-0119">Carbohydrate metabolism</keyword>
<dbReference type="GeneID" id="10360793"/>
<name>F2L0S7_THEU7</name>
<dbReference type="GO" id="GO:0005996">
    <property type="term" value="P:monosaccharide metabolic process"/>
    <property type="evidence" value="ECO:0007669"/>
    <property type="project" value="InterPro"/>
</dbReference>
<dbReference type="STRING" id="999630.TUZN_1266"/>
<dbReference type="PANTHER" id="PTHR36120:SF2">
    <property type="entry name" value="FUCOSE ISOMERASE"/>
    <property type="match status" value="1"/>
</dbReference>
<evidence type="ECO:0000313" key="3">
    <source>
        <dbReference type="EMBL" id="AEA12742.1"/>
    </source>
</evidence>
<dbReference type="OrthoDB" id="26618at2157"/>
<dbReference type="SUPFAM" id="SSF53743">
    <property type="entry name" value="FucI/AraA N-terminal and middle domains"/>
    <property type="match status" value="1"/>
</dbReference>
<dbReference type="AlphaFoldDB" id="F2L0S7"/>
<dbReference type="EMBL" id="CP002590">
    <property type="protein sequence ID" value="AEA12742.1"/>
    <property type="molecule type" value="Genomic_DNA"/>
</dbReference>
<dbReference type="PANTHER" id="PTHR36120">
    <property type="entry name" value="FUCOSE ISOMERASE"/>
    <property type="match status" value="1"/>
</dbReference>
<gene>
    <name evidence="3" type="ordered locus">TUZN_1266</name>
</gene>
<accession>F2L0S7</accession>
<dbReference type="KEGG" id="tuz:TUZN_1266"/>
<dbReference type="GO" id="GO:0005737">
    <property type="term" value="C:cytoplasm"/>
    <property type="evidence" value="ECO:0007669"/>
    <property type="project" value="InterPro"/>
</dbReference>
<evidence type="ECO:0000256" key="1">
    <source>
        <dbReference type="ARBA" id="ARBA00023235"/>
    </source>
</evidence>
<protein>
    <submittedName>
        <fullName evidence="3">L-fucose isomerase and related protein-like protein</fullName>
    </submittedName>
</protein>
<reference evidence="3 4" key="1">
    <citation type="journal article" date="2011" name="J. Bacteriol.">
        <title>Complete genome sequence of the thermoacidophilic crenarchaeon Thermoproteus uzoniensis 768-20.</title>
        <authorList>
            <person name="Mardanov A.V."/>
            <person name="Gumerov V.M."/>
            <person name="Beletsky A.V."/>
            <person name="Prokofeva M.I."/>
            <person name="Bonch-Osmolovskaya E.A."/>
            <person name="Ravin N.V."/>
            <person name="Skryabin K.G."/>
        </authorList>
    </citation>
    <scope>NUCLEOTIDE SEQUENCE [LARGE SCALE GENOMIC DNA]</scope>
    <source>
        <strain evidence="3 4">768-20</strain>
    </source>
</reference>
<dbReference type="eggNOG" id="arCOG01772">
    <property type="taxonomic scope" value="Archaea"/>
</dbReference>
<keyword evidence="4" id="KW-1185">Reference proteome</keyword>
<reference key="2">
    <citation type="submission" date="2011-03" db="EMBL/GenBank/DDBJ databases">
        <title>Complete genome sequence of the thermoacidophilic crenarchaeon Thermoproteus uzoniensis 768-20.</title>
        <authorList>
            <person name="Mardanov A.V."/>
            <person name="Gumerov V.M."/>
            <person name="Beletsky A.V."/>
            <person name="Prokofeva M.I."/>
            <person name="Bonch-Osmolovskaya E.A."/>
            <person name="Ravin N.V."/>
            <person name="Skryabin K.G."/>
        </authorList>
    </citation>
    <scope>NUCLEOTIDE SEQUENCE</scope>
    <source>
        <strain>768-20</strain>
    </source>
</reference>
<dbReference type="HOGENOM" id="CLU_055583_0_0_2"/>
<dbReference type="Proteomes" id="UP000008138">
    <property type="component" value="Chromosome"/>
</dbReference>
<dbReference type="InterPro" id="IPR009015">
    <property type="entry name" value="Fucose_isomerase_N/cen_sf"/>
</dbReference>
<evidence type="ECO:0000256" key="2">
    <source>
        <dbReference type="ARBA" id="ARBA00023277"/>
    </source>
</evidence>
<dbReference type="RefSeq" id="WP_013680078.1">
    <property type="nucleotide sequence ID" value="NC_015315.1"/>
</dbReference>
<organism evidence="3 4">
    <name type="scientific">Thermoproteus uzoniensis (strain 768-20)</name>
    <dbReference type="NCBI Taxonomy" id="999630"/>
    <lineage>
        <taxon>Archaea</taxon>
        <taxon>Thermoproteota</taxon>
        <taxon>Thermoprotei</taxon>
        <taxon>Thermoproteales</taxon>
        <taxon>Thermoproteaceae</taxon>
        <taxon>Thermoproteus</taxon>
    </lineage>
</organism>
<sequence length="390" mass="41938">MEVFLAVAASRDVAEDVRRSYYEDFKTQLAGLGLSLRPDSDVAIIVVVTGGAENEILASARQYNVILAWPHYNSLPSALEASAALRDSGRYAKVITMSGPDQRLDERVVRALRLIDLIKSGTPRFGLVGAPNPWLVSSNMTLVTVDQIPLEESLSGLDARSGLEDARRLAAGASSSEFSDVQLAPMAAYAKRLAELAKKRGWDGLTLGCWCFDREAVRRLGWTPCISLALLNQMGVPAACEGDLRALYSMYVLSRLSGGPAWMGNVNVAEGDLLVLTHDGAPPMMAEEYSIVGRMLTKAPAAIRAKFPSGAAATLLRVSADLKKALLLKAVTVEADRVEACNSQVGFKLLAGSAKDIYEAGLGNHLAFVLDDVYEEAKEYLTHIGARVVP</sequence>
<keyword evidence="1" id="KW-0413">Isomerase</keyword>